<dbReference type="GeneID" id="122133814"/>
<protein>
    <submittedName>
        <fullName evidence="2">Structural maintenance of chromosomes protein 5-like</fullName>
    </submittedName>
</protein>
<accession>A0A8M1KVV1</accession>
<dbReference type="KEGG" id="char:122133814"/>
<dbReference type="AlphaFoldDB" id="A0A8M1KVV1"/>
<dbReference type="Proteomes" id="UP000515152">
    <property type="component" value="Chromosome 19"/>
</dbReference>
<evidence type="ECO:0000313" key="1">
    <source>
        <dbReference type="Proteomes" id="UP000515152"/>
    </source>
</evidence>
<proteinExistence type="predicted"/>
<dbReference type="RefSeq" id="XP_042566623.1">
    <property type="nucleotide sequence ID" value="XM_042710689.1"/>
</dbReference>
<dbReference type="OrthoDB" id="8942373at2759"/>
<sequence length="121" mass="13971">MKLIFALMQAVEALTVEESPPPPCKRPSVETTNIMSDLTTAVEWTRRHMTRFQGRVSLPTIIYMTEVEKEDALRTLRTSDDLEAKDPFLFIFTQQEDMEVFLQDCADQQDLEVHAMFDGEL</sequence>
<organism evidence="1 2">
    <name type="scientific">Clupea harengus</name>
    <name type="common">Atlantic herring</name>
    <dbReference type="NCBI Taxonomy" id="7950"/>
    <lineage>
        <taxon>Eukaryota</taxon>
        <taxon>Metazoa</taxon>
        <taxon>Chordata</taxon>
        <taxon>Craniata</taxon>
        <taxon>Vertebrata</taxon>
        <taxon>Euteleostomi</taxon>
        <taxon>Actinopterygii</taxon>
        <taxon>Neopterygii</taxon>
        <taxon>Teleostei</taxon>
        <taxon>Clupei</taxon>
        <taxon>Clupeiformes</taxon>
        <taxon>Clupeoidei</taxon>
        <taxon>Clupeidae</taxon>
        <taxon>Clupea</taxon>
    </lineage>
</organism>
<reference evidence="2" key="1">
    <citation type="submission" date="2025-08" db="UniProtKB">
        <authorList>
            <consortium name="RefSeq"/>
        </authorList>
    </citation>
    <scope>IDENTIFICATION</scope>
</reference>
<name>A0A8M1KVV1_CLUHA</name>
<evidence type="ECO:0000313" key="2">
    <source>
        <dbReference type="RefSeq" id="XP_042566623.1"/>
    </source>
</evidence>
<keyword evidence="1" id="KW-1185">Reference proteome</keyword>
<gene>
    <name evidence="2" type="primary">LOC122133814</name>
</gene>